<dbReference type="EMBL" id="JAWRVI010000005">
    <property type="protein sequence ID" value="KAK4093747.1"/>
    <property type="molecule type" value="Genomic_DNA"/>
</dbReference>
<comment type="cofactor">
    <cofactor evidence="1">
        <name>pyridoxal 5'-phosphate</name>
        <dbReference type="ChEBI" id="CHEBI:597326"/>
    </cofactor>
</comment>
<accession>A0ABR0CC57</accession>
<dbReference type="InterPro" id="IPR015421">
    <property type="entry name" value="PyrdxlP-dep_Trfase_major"/>
</dbReference>
<comment type="caution">
    <text evidence="7">The sequence shown here is derived from an EMBL/GenBank/DDBJ whole genome shotgun (WGS) entry which is preliminary data.</text>
</comment>
<dbReference type="InterPro" id="IPR015424">
    <property type="entry name" value="PyrdxlP-dep_Trfase"/>
</dbReference>
<evidence type="ECO:0000256" key="6">
    <source>
        <dbReference type="SAM" id="MobiDB-lite"/>
    </source>
</evidence>
<keyword evidence="3" id="KW-0210">Decarboxylase</keyword>
<keyword evidence="5" id="KW-0456">Lyase</keyword>
<sequence length="855" mass="92191">MGSSQPSPLGEDLDALCTTLQSILPRLLTATHNVKNQPLFKVAQKSDYAHLRQLSTPGPPSDINQVIDDAFAIADFRARMSHPRAMAFIPSPVSPYAWLGDVLASAFNTFAGSRLQGSGSSIVEKTMIDWLAAKVGLPETTAGGVFVSGGSMGNLLAMALARDHRLPRGQQSSGVIYVSEQTHHSVSKGLRILGFHSSQIHQVPSDETFRLDPVKLAQAIQADRDAGLAPFVVVASCGTTNTGAIDPLAEIAELCKRKGIWLHVDGAYGASASLSATHSHLTAGLCHADSISWDAHKWLFQTYNCGILLVRDKTTLLESFASQGDYLRDALADDEVPNFWDCGLELTRGDRATRLWFTLRVLGEKRFGEMIDHGFSLAEAAEEELGKLPDWEIVSPASMAILAFRFAPSDTADAERNELNVAISKRLVAENTAGILTTKLRGVVVMRLCAISPSLGVDEMRVGEPRNGPIHVSLSLTANIVERPCDDVVAKWGEGCRDSVRRTQRCRCRQSTVQDGFTSRIQQLEMASIHQVRPSWQSDGCALKGWLGNLPELVRVGSCAVPRGGSVMAESATDLRFPGTWRARGAPVHLQRRDVAFVLCVSVQRLAPGRSIVHARWSLSSPCSPDCLLNGNTGAAQPEMSERQGVPEHHWAGARHAVNGGEGGARGRPTVATSTAAATAPAAAHWPPRAARTGEGSPSGTPVGGLLALGTSRAPRRGNSHVALARPSCCAAIFSKLVAIPLPPSGVLARLPALHGGNARPCHGPAAARWQVAGGRRQEARLRQEGATISSPPAREFTFVPAKVRYLPPSRSAPTKYLHRYLEREYLPYAFYFPSTKHTLFLQSRCKTLRIACKY</sequence>
<dbReference type="PANTHER" id="PTHR11999:SF70">
    <property type="entry name" value="MIP05841P"/>
    <property type="match status" value="1"/>
</dbReference>
<dbReference type="InterPro" id="IPR010977">
    <property type="entry name" value="Aromatic_deC"/>
</dbReference>
<dbReference type="PRINTS" id="PR00800">
    <property type="entry name" value="YHDCRBOXLASE"/>
</dbReference>
<dbReference type="Pfam" id="PF00282">
    <property type="entry name" value="Pyridoxal_deC"/>
    <property type="match status" value="1"/>
</dbReference>
<evidence type="ECO:0000256" key="1">
    <source>
        <dbReference type="ARBA" id="ARBA00001933"/>
    </source>
</evidence>
<dbReference type="SUPFAM" id="SSF53383">
    <property type="entry name" value="PLP-dependent transferases"/>
    <property type="match status" value="1"/>
</dbReference>
<dbReference type="Gene3D" id="3.90.1150.170">
    <property type="match status" value="1"/>
</dbReference>
<dbReference type="InterPro" id="IPR002129">
    <property type="entry name" value="PyrdxlP-dep_de-COase"/>
</dbReference>
<evidence type="ECO:0000256" key="2">
    <source>
        <dbReference type="ARBA" id="ARBA00009533"/>
    </source>
</evidence>
<evidence type="ECO:0000256" key="3">
    <source>
        <dbReference type="ARBA" id="ARBA00022793"/>
    </source>
</evidence>
<feature type="region of interest" description="Disordered" evidence="6">
    <location>
        <begin position="655"/>
        <end position="708"/>
    </location>
</feature>
<keyword evidence="8" id="KW-1185">Reference proteome</keyword>
<evidence type="ECO:0000313" key="8">
    <source>
        <dbReference type="Proteomes" id="UP001287286"/>
    </source>
</evidence>
<reference evidence="7 8" key="1">
    <citation type="journal article" date="2024" name="Microbiol. Resour. Announc.">
        <title>Genome annotations for the ascomycete fungi Trichoderma harzianum, Trichoderma aggressivum, and Purpureocillium lilacinum.</title>
        <authorList>
            <person name="Beijen E.P.W."/>
            <person name="Ohm R.A."/>
        </authorList>
    </citation>
    <scope>NUCLEOTIDE SEQUENCE [LARGE SCALE GENOMIC DNA]</scope>
    <source>
        <strain evidence="7 8">CBS 150709</strain>
    </source>
</reference>
<gene>
    <name evidence="7" type="ORF">Purlil1_2081</name>
</gene>
<evidence type="ECO:0000313" key="7">
    <source>
        <dbReference type="EMBL" id="KAK4093747.1"/>
    </source>
</evidence>
<dbReference type="Gene3D" id="3.90.1150.10">
    <property type="entry name" value="Aspartate Aminotransferase, domain 1"/>
    <property type="match status" value="1"/>
</dbReference>
<evidence type="ECO:0000256" key="5">
    <source>
        <dbReference type="ARBA" id="ARBA00023239"/>
    </source>
</evidence>
<dbReference type="InterPro" id="IPR021115">
    <property type="entry name" value="Pyridoxal-P_BS"/>
</dbReference>
<protein>
    <recommendedName>
        <fullName evidence="9">Pyridoxal-dependent decarboxylase</fullName>
    </recommendedName>
</protein>
<feature type="compositionally biased region" description="Low complexity" evidence="6">
    <location>
        <begin position="668"/>
        <end position="693"/>
    </location>
</feature>
<proteinExistence type="inferred from homology"/>
<dbReference type="Proteomes" id="UP001287286">
    <property type="component" value="Unassembled WGS sequence"/>
</dbReference>
<dbReference type="PROSITE" id="PS00392">
    <property type="entry name" value="DDC_GAD_HDC_YDC"/>
    <property type="match status" value="1"/>
</dbReference>
<dbReference type="PANTHER" id="PTHR11999">
    <property type="entry name" value="GROUP II PYRIDOXAL-5-PHOSPHATE DECARBOXYLASE"/>
    <property type="match status" value="1"/>
</dbReference>
<dbReference type="Gene3D" id="3.40.640.10">
    <property type="entry name" value="Type I PLP-dependent aspartate aminotransferase-like (Major domain)"/>
    <property type="match status" value="1"/>
</dbReference>
<keyword evidence="4" id="KW-0663">Pyridoxal phosphate</keyword>
<organism evidence="7 8">
    <name type="scientific">Purpureocillium lilacinum</name>
    <name type="common">Paecilomyces lilacinus</name>
    <dbReference type="NCBI Taxonomy" id="33203"/>
    <lineage>
        <taxon>Eukaryota</taxon>
        <taxon>Fungi</taxon>
        <taxon>Dikarya</taxon>
        <taxon>Ascomycota</taxon>
        <taxon>Pezizomycotina</taxon>
        <taxon>Sordariomycetes</taxon>
        <taxon>Hypocreomycetidae</taxon>
        <taxon>Hypocreales</taxon>
        <taxon>Ophiocordycipitaceae</taxon>
        <taxon>Purpureocillium</taxon>
    </lineage>
</organism>
<name>A0ABR0CC57_PURLI</name>
<evidence type="ECO:0008006" key="9">
    <source>
        <dbReference type="Google" id="ProtNLM"/>
    </source>
</evidence>
<dbReference type="InterPro" id="IPR015422">
    <property type="entry name" value="PyrdxlP-dep_Trfase_small"/>
</dbReference>
<evidence type="ECO:0000256" key="4">
    <source>
        <dbReference type="ARBA" id="ARBA00022898"/>
    </source>
</evidence>
<comment type="similarity">
    <text evidence="2">Belongs to the group II decarboxylase family.</text>
</comment>